<dbReference type="InterPro" id="IPR009562">
    <property type="entry name" value="DUF1178"/>
</dbReference>
<dbReference type="Pfam" id="PF06676">
    <property type="entry name" value="DUF1178"/>
    <property type="match status" value="1"/>
</dbReference>
<name>A0A369TMV0_9RHOB</name>
<dbReference type="OrthoDB" id="9799894at2"/>
<gene>
    <name evidence="1" type="ORF">DU478_14860</name>
</gene>
<sequence>MITYSLRCHQDHRFDSWFQSAEAFDKLHKSGMITCAVCGSDEVEKAVMAPRLSSAEATQSPLSQPRTPAEQALRALRKQVEDNADYVGRDFVQEARRMHTGDSPDRPIWGEARADDAKKLLDDGVPVMPLPFRPGRKSN</sequence>
<dbReference type="AlphaFoldDB" id="A0A369TMV0"/>
<dbReference type="EMBL" id="QPMK01000012">
    <property type="protein sequence ID" value="RDD65447.1"/>
    <property type="molecule type" value="Genomic_DNA"/>
</dbReference>
<dbReference type="Proteomes" id="UP000253977">
    <property type="component" value="Unassembled WGS sequence"/>
</dbReference>
<protein>
    <submittedName>
        <fullName evidence="1">DUF1178 family protein</fullName>
    </submittedName>
</protein>
<keyword evidence="2" id="KW-1185">Reference proteome</keyword>
<dbReference type="PIRSF" id="PIRSF032131">
    <property type="entry name" value="UCP032131"/>
    <property type="match status" value="1"/>
</dbReference>
<proteinExistence type="predicted"/>
<organism evidence="1 2">
    <name type="scientific">Thalassococcus profundi</name>
    <dbReference type="NCBI Taxonomy" id="2282382"/>
    <lineage>
        <taxon>Bacteria</taxon>
        <taxon>Pseudomonadati</taxon>
        <taxon>Pseudomonadota</taxon>
        <taxon>Alphaproteobacteria</taxon>
        <taxon>Rhodobacterales</taxon>
        <taxon>Roseobacteraceae</taxon>
        <taxon>Thalassococcus</taxon>
    </lineage>
</organism>
<comment type="caution">
    <text evidence="1">The sequence shown here is derived from an EMBL/GenBank/DDBJ whole genome shotgun (WGS) entry which is preliminary data.</text>
</comment>
<accession>A0A369TMV0</accession>
<dbReference type="RefSeq" id="WP_114511758.1">
    <property type="nucleotide sequence ID" value="NZ_QPMK01000012.1"/>
</dbReference>
<evidence type="ECO:0000313" key="2">
    <source>
        <dbReference type="Proteomes" id="UP000253977"/>
    </source>
</evidence>
<reference evidence="1 2" key="1">
    <citation type="submission" date="2018-07" db="EMBL/GenBank/DDBJ databases">
        <title>Thalassococcus profundi sp. nov., a marine bacterium isolated from deep seawater of Okinawa Trough.</title>
        <authorList>
            <person name="Yu M."/>
        </authorList>
    </citation>
    <scope>NUCLEOTIDE SEQUENCE [LARGE SCALE GENOMIC DNA]</scope>
    <source>
        <strain evidence="1 2">WRAS1</strain>
    </source>
</reference>
<evidence type="ECO:0000313" key="1">
    <source>
        <dbReference type="EMBL" id="RDD65447.1"/>
    </source>
</evidence>